<keyword evidence="1" id="KW-0805">Transcription regulation</keyword>
<sequence length="283" mass="30903">METVISKIRALVHTGKPGERAISTFIIEQGFDLSAMSATRVAQALEISDSTVIRYARALGCKGFPDLKLQLAAAKPDSAAVRQEIYEGIEVGDSTAQIVAKSKRLFTSKIEQSLDLIEPEVIDTCAQLLVNARRIVLVGIGSSAFIALDMNHKLIRCGLNVLFNYDYHTQLVQASLLCPGDVLLAISARGESEEVIEALNLARDNGAQTIALTRYGKNRAGALAEHVIAYSYTEAHEKLGMVTPQILQMIAFDVLFFKINSLISHDSMQTAMSAVDRHQQKRG</sequence>
<dbReference type="PANTHER" id="PTHR30514">
    <property type="entry name" value="GLUCOKINASE"/>
    <property type="match status" value="1"/>
</dbReference>
<organism evidence="6 7">
    <name type="scientific">Pectobacterium araliae</name>
    <dbReference type="NCBI Taxonomy" id="3073862"/>
    <lineage>
        <taxon>Bacteria</taxon>
        <taxon>Pseudomonadati</taxon>
        <taxon>Pseudomonadota</taxon>
        <taxon>Gammaproteobacteria</taxon>
        <taxon>Enterobacterales</taxon>
        <taxon>Pectobacteriaceae</taxon>
        <taxon>Pectobacterium</taxon>
    </lineage>
</organism>
<feature type="domain" description="HTH rpiR-type" evidence="4">
    <location>
        <begin position="2"/>
        <end position="78"/>
    </location>
</feature>
<gene>
    <name evidence="6" type="ORF">PEC302110_21150</name>
</gene>
<dbReference type="GO" id="GO:0003677">
    <property type="term" value="F:DNA binding"/>
    <property type="evidence" value="ECO:0007669"/>
    <property type="project" value="UniProtKB-KW"/>
</dbReference>
<evidence type="ECO:0000313" key="6">
    <source>
        <dbReference type="EMBL" id="BES85018.1"/>
    </source>
</evidence>
<keyword evidence="3" id="KW-0804">Transcription</keyword>
<dbReference type="Proteomes" id="UP001377830">
    <property type="component" value="Chromosome"/>
</dbReference>
<dbReference type="Gene3D" id="3.40.50.10490">
    <property type="entry name" value="Glucose-6-phosphate isomerase like protein, domain 1"/>
    <property type="match status" value="1"/>
</dbReference>
<protein>
    <submittedName>
        <fullName evidence="6">MurR/RpiR family transcriptional regulator</fullName>
    </submittedName>
</protein>
<dbReference type="InterPro" id="IPR035472">
    <property type="entry name" value="RpiR-like_SIS"/>
</dbReference>
<evidence type="ECO:0000259" key="5">
    <source>
        <dbReference type="PROSITE" id="PS51464"/>
    </source>
</evidence>
<feature type="domain" description="SIS" evidence="5">
    <location>
        <begin position="125"/>
        <end position="265"/>
    </location>
</feature>
<dbReference type="InterPro" id="IPR009057">
    <property type="entry name" value="Homeodomain-like_sf"/>
</dbReference>
<dbReference type="Pfam" id="PF01418">
    <property type="entry name" value="HTH_6"/>
    <property type="match status" value="1"/>
</dbReference>
<dbReference type="PROSITE" id="PS51071">
    <property type="entry name" value="HTH_RPIR"/>
    <property type="match status" value="1"/>
</dbReference>
<dbReference type="InterPro" id="IPR001347">
    <property type="entry name" value="SIS_dom"/>
</dbReference>
<dbReference type="EMBL" id="AP028908">
    <property type="protein sequence ID" value="BES85018.1"/>
    <property type="molecule type" value="Genomic_DNA"/>
</dbReference>
<dbReference type="KEGG" id="parl:PEC302110_21150"/>
<dbReference type="InterPro" id="IPR036388">
    <property type="entry name" value="WH-like_DNA-bd_sf"/>
</dbReference>
<evidence type="ECO:0000256" key="3">
    <source>
        <dbReference type="ARBA" id="ARBA00023163"/>
    </source>
</evidence>
<dbReference type="GO" id="GO:0097367">
    <property type="term" value="F:carbohydrate derivative binding"/>
    <property type="evidence" value="ECO:0007669"/>
    <property type="project" value="InterPro"/>
</dbReference>
<dbReference type="SUPFAM" id="SSF53697">
    <property type="entry name" value="SIS domain"/>
    <property type="match status" value="1"/>
</dbReference>
<name>A0AAN0MLU4_9GAMM</name>
<evidence type="ECO:0000256" key="2">
    <source>
        <dbReference type="ARBA" id="ARBA00023125"/>
    </source>
</evidence>
<accession>A0AAN0MLU4</accession>
<dbReference type="GO" id="GO:1901135">
    <property type="term" value="P:carbohydrate derivative metabolic process"/>
    <property type="evidence" value="ECO:0007669"/>
    <property type="project" value="InterPro"/>
</dbReference>
<dbReference type="PANTHER" id="PTHR30514:SF1">
    <property type="entry name" value="HTH-TYPE TRANSCRIPTIONAL REGULATOR HEXR-RELATED"/>
    <property type="match status" value="1"/>
</dbReference>
<dbReference type="Pfam" id="PF01380">
    <property type="entry name" value="SIS"/>
    <property type="match status" value="1"/>
</dbReference>
<dbReference type="AlphaFoldDB" id="A0AAN0MLU4"/>
<dbReference type="GO" id="GO:0003700">
    <property type="term" value="F:DNA-binding transcription factor activity"/>
    <property type="evidence" value="ECO:0007669"/>
    <property type="project" value="InterPro"/>
</dbReference>
<dbReference type="CDD" id="cd05013">
    <property type="entry name" value="SIS_RpiR"/>
    <property type="match status" value="1"/>
</dbReference>
<dbReference type="InterPro" id="IPR000281">
    <property type="entry name" value="HTH_RpiR"/>
</dbReference>
<evidence type="ECO:0000256" key="1">
    <source>
        <dbReference type="ARBA" id="ARBA00023015"/>
    </source>
</evidence>
<dbReference type="SUPFAM" id="SSF46689">
    <property type="entry name" value="Homeodomain-like"/>
    <property type="match status" value="1"/>
</dbReference>
<dbReference type="Gene3D" id="1.10.10.10">
    <property type="entry name" value="Winged helix-like DNA-binding domain superfamily/Winged helix DNA-binding domain"/>
    <property type="match status" value="1"/>
</dbReference>
<dbReference type="PROSITE" id="PS51464">
    <property type="entry name" value="SIS"/>
    <property type="match status" value="1"/>
</dbReference>
<keyword evidence="7" id="KW-1185">Reference proteome</keyword>
<evidence type="ECO:0000313" key="7">
    <source>
        <dbReference type="Proteomes" id="UP001377830"/>
    </source>
</evidence>
<keyword evidence="2" id="KW-0238">DNA-binding</keyword>
<dbReference type="InterPro" id="IPR046348">
    <property type="entry name" value="SIS_dom_sf"/>
</dbReference>
<dbReference type="RefSeq" id="WP_261849575.1">
    <property type="nucleotide sequence ID" value="NZ_AP028908.1"/>
</dbReference>
<evidence type="ECO:0000259" key="4">
    <source>
        <dbReference type="PROSITE" id="PS51071"/>
    </source>
</evidence>
<dbReference type="InterPro" id="IPR047640">
    <property type="entry name" value="RpiR-like"/>
</dbReference>
<reference evidence="7" key="1">
    <citation type="journal article" date="2024" name="Int. J. Syst. Evol. Microbiol.">
        <title>Pectobacterium araliae sp. nov., a pathogen causing bacterial soft rot of Japanese angelica tree in Japan.</title>
        <authorList>
            <person name="Sawada H."/>
            <person name="Someya N."/>
            <person name="Morohoshi T."/>
            <person name="Ono M."/>
            <person name="Satou M."/>
        </authorList>
    </citation>
    <scope>NUCLEOTIDE SEQUENCE [LARGE SCALE GENOMIC DNA]</scope>
    <source>
        <strain evidence="7">MAFF 302110</strain>
    </source>
</reference>
<proteinExistence type="predicted"/>